<proteinExistence type="predicted"/>
<keyword evidence="2" id="KW-0732">Signal</keyword>
<organism evidence="3 4">
    <name type="scientific">Ramlibacter algicola</name>
    <dbReference type="NCBI Taxonomy" id="2795217"/>
    <lineage>
        <taxon>Bacteria</taxon>
        <taxon>Pseudomonadati</taxon>
        <taxon>Pseudomonadota</taxon>
        <taxon>Betaproteobacteria</taxon>
        <taxon>Burkholderiales</taxon>
        <taxon>Comamonadaceae</taxon>
        <taxon>Ramlibacter</taxon>
    </lineage>
</organism>
<keyword evidence="4" id="KW-1185">Reference proteome</keyword>
<feature type="chain" id="PRO_5037596520" evidence="2">
    <location>
        <begin position="26"/>
        <end position="231"/>
    </location>
</feature>
<dbReference type="PANTHER" id="PTHR36920">
    <property type="match status" value="1"/>
</dbReference>
<dbReference type="Pfam" id="PF03922">
    <property type="entry name" value="OmpW"/>
    <property type="match status" value="1"/>
</dbReference>
<comment type="subcellular location">
    <subcellularLocation>
        <location evidence="1">Cell outer membrane</location>
    </subcellularLocation>
</comment>
<dbReference type="GO" id="GO:0055085">
    <property type="term" value="P:transmembrane transport"/>
    <property type="evidence" value="ECO:0007669"/>
    <property type="project" value="TreeGrafter"/>
</dbReference>
<dbReference type="RefSeq" id="WP_200787122.1">
    <property type="nucleotide sequence ID" value="NZ_JAEDAO010000001.1"/>
</dbReference>
<comment type="caution">
    <text evidence="3">The sequence shown here is derived from an EMBL/GenBank/DDBJ whole genome shotgun (WGS) entry which is preliminary data.</text>
</comment>
<gene>
    <name evidence="3" type="ORF">I8E28_06180</name>
</gene>
<dbReference type="Proteomes" id="UP000617041">
    <property type="component" value="Unassembled WGS sequence"/>
</dbReference>
<sequence length="231" mass="24369">MHQAKNFARTALALLLAAGAAAANAQSSSWMDGRWMVSIGGAQIKPNVSSGALSAPSAPNTRIDVEADTQAVVSITRLLDDHWSIEVPIGAGFKHKIIGAGGIAGVGQIGSVRALPVTVFGQYRFLSPNDRIRPYVMGGLTYAYFQHERGSAALSALNPLNPVGGSTGLSIDSKLALSAGLGVTAFFTDKYFFDAQWARTFLKTKATLSTGQTIDAKLNPDLLKLSIGMRF</sequence>
<dbReference type="InterPro" id="IPR011250">
    <property type="entry name" value="OMP/PagP_B-barrel"/>
</dbReference>
<feature type="signal peptide" evidence="2">
    <location>
        <begin position="1"/>
        <end position="25"/>
    </location>
</feature>
<dbReference type="Gene3D" id="2.40.160.20">
    <property type="match status" value="1"/>
</dbReference>
<dbReference type="InterPro" id="IPR005618">
    <property type="entry name" value="OMPW"/>
</dbReference>
<evidence type="ECO:0000256" key="1">
    <source>
        <dbReference type="ARBA" id="ARBA00004442"/>
    </source>
</evidence>
<reference evidence="3" key="1">
    <citation type="submission" date="2020-12" db="EMBL/GenBank/DDBJ databases">
        <title>Ramlibacter sp. nov., isolated from a freshwater alga, Cryptomonas.</title>
        <authorList>
            <person name="Kim H.M."/>
            <person name="Jeon C.O."/>
        </authorList>
    </citation>
    <scope>NUCLEOTIDE SEQUENCE</scope>
    <source>
        <strain evidence="3">CrO1</strain>
    </source>
</reference>
<dbReference type="PANTHER" id="PTHR36920:SF1">
    <property type="entry name" value="OUTER MEMBRANE PROTEIN W"/>
    <property type="match status" value="1"/>
</dbReference>
<dbReference type="AlphaFoldDB" id="A0A934Q0S2"/>
<name>A0A934Q0S2_9BURK</name>
<protein>
    <submittedName>
        <fullName evidence="3">OmpW family protein</fullName>
    </submittedName>
</protein>
<accession>A0A934Q0S2</accession>
<evidence type="ECO:0000256" key="2">
    <source>
        <dbReference type="SAM" id="SignalP"/>
    </source>
</evidence>
<dbReference type="SUPFAM" id="SSF56925">
    <property type="entry name" value="OMPA-like"/>
    <property type="match status" value="1"/>
</dbReference>
<evidence type="ECO:0000313" key="4">
    <source>
        <dbReference type="Proteomes" id="UP000617041"/>
    </source>
</evidence>
<dbReference type="EMBL" id="JAEDAO010000001">
    <property type="protein sequence ID" value="MBK0392172.1"/>
    <property type="molecule type" value="Genomic_DNA"/>
</dbReference>
<evidence type="ECO:0000313" key="3">
    <source>
        <dbReference type="EMBL" id="MBK0392172.1"/>
    </source>
</evidence>
<dbReference type="GO" id="GO:0009279">
    <property type="term" value="C:cell outer membrane"/>
    <property type="evidence" value="ECO:0007669"/>
    <property type="project" value="UniProtKB-SubCell"/>
</dbReference>